<reference evidence="1" key="1">
    <citation type="journal article" date="2014" name="Int. J. Syst. Evol. Microbiol.">
        <title>Complete genome sequence of Corynebacterium casei LMG S-19264T (=DSM 44701T), isolated from a smear-ripened cheese.</title>
        <authorList>
            <consortium name="US DOE Joint Genome Institute (JGI-PGF)"/>
            <person name="Walter F."/>
            <person name="Albersmeier A."/>
            <person name="Kalinowski J."/>
            <person name="Ruckert C."/>
        </authorList>
    </citation>
    <scope>NUCLEOTIDE SEQUENCE</scope>
    <source>
        <strain evidence="1">KCTC 23077</strain>
    </source>
</reference>
<gene>
    <name evidence="1" type="ORF">GCM10007067_12540</name>
</gene>
<dbReference type="EMBL" id="BMYD01000001">
    <property type="protein sequence ID" value="GHA76763.1"/>
    <property type="molecule type" value="Genomic_DNA"/>
</dbReference>
<evidence type="ECO:0000313" key="1">
    <source>
        <dbReference type="EMBL" id="GHA76763.1"/>
    </source>
</evidence>
<keyword evidence="2" id="KW-1185">Reference proteome</keyword>
<organism evidence="1 2">
    <name type="scientific">Cognatilysobacter bugurensis</name>
    <dbReference type="NCBI Taxonomy" id="543356"/>
    <lineage>
        <taxon>Bacteria</taxon>
        <taxon>Pseudomonadati</taxon>
        <taxon>Pseudomonadota</taxon>
        <taxon>Gammaproteobacteria</taxon>
        <taxon>Lysobacterales</taxon>
        <taxon>Lysobacteraceae</taxon>
        <taxon>Cognatilysobacter</taxon>
    </lineage>
</organism>
<name>A0A918SYQ3_9GAMM</name>
<proteinExistence type="predicted"/>
<reference evidence="1" key="2">
    <citation type="submission" date="2020-09" db="EMBL/GenBank/DDBJ databases">
        <authorList>
            <person name="Sun Q."/>
            <person name="Kim S."/>
        </authorList>
    </citation>
    <scope>NUCLEOTIDE SEQUENCE</scope>
    <source>
        <strain evidence="1">KCTC 23077</strain>
    </source>
</reference>
<sequence length="94" mass="10521">MRGKRVFEAWQDPEGDVTFASASAIAEQRSKKLLAASAALLYTVEANTWEEAMAVHHLRMGYEPYRPHGEPAPCPDCHALVYIAGSGECWRCRR</sequence>
<protein>
    <submittedName>
        <fullName evidence="1">Uncharacterized protein</fullName>
    </submittedName>
</protein>
<evidence type="ECO:0000313" key="2">
    <source>
        <dbReference type="Proteomes" id="UP000646426"/>
    </source>
</evidence>
<dbReference type="AlphaFoldDB" id="A0A918SYQ3"/>
<comment type="caution">
    <text evidence="1">The sequence shown here is derived from an EMBL/GenBank/DDBJ whole genome shotgun (WGS) entry which is preliminary data.</text>
</comment>
<accession>A0A918SYQ3</accession>
<dbReference type="Proteomes" id="UP000646426">
    <property type="component" value="Unassembled WGS sequence"/>
</dbReference>